<dbReference type="EMBL" id="CP053085">
    <property type="protein sequence ID" value="QJR35185.1"/>
    <property type="molecule type" value="Genomic_DNA"/>
</dbReference>
<feature type="chain" id="PRO_5026755209" evidence="1">
    <location>
        <begin position="25"/>
        <end position="135"/>
    </location>
</feature>
<evidence type="ECO:0000256" key="1">
    <source>
        <dbReference type="SAM" id="SignalP"/>
    </source>
</evidence>
<sequence>MQAFVRRMLGPALAISALSFAATAASAITGQAKPQISIEAERSPQGARINFKGKNWPAAARVKLTASRAPGASKPQDFGLVDADSTGVFTVRKVVPCTTSSQEDGANETVTFTAADSATGVKATATARGGAWVCQ</sequence>
<gene>
    <name evidence="2" type="ORF">HKW67_06540</name>
</gene>
<feature type="signal peptide" evidence="1">
    <location>
        <begin position="1"/>
        <end position="24"/>
    </location>
</feature>
<evidence type="ECO:0000313" key="2">
    <source>
        <dbReference type="EMBL" id="QJR35185.1"/>
    </source>
</evidence>
<organism evidence="2 3">
    <name type="scientific">Gemmatimonas groenlandica</name>
    <dbReference type="NCBI Taxonomy" id="2732249"/>
    <lineage>
        <taxon>Bacteria</taxon>
        <taxon>Pseudomonadati</taxon>
        <taxon>Gemmatimonadota</taxon>
        <taxon>Gemmatimonadia</taxon>
        <taxon>Gemmatimonadales</taxon>
        <taxon>Gemmatimonadaceae</taxon>
        <taxon>Gemmatimonas</taxon>
    </lineage>
</organism>
<dbReference type="RefSeq" id="WP_171224614.1">
    <property type="nucleotide sequence ID" value="NZ_CP053085.1"/>
</dbReference>
<evidence type="ECO:0000313" key="3">
    <source>
        <dbReference type="Proteomes" id="UP000500938"/>
    </source>
</evidence>
<proteinExistence type="predicted"/>
<dbReference type="AlphaFoldDB" id="A0A6M4IM90"/>
<keyword evidence="3" id="KW-1185">Reference proteome</keyword>
<name>A0A6M4IM90_9BACT</name>
<protein>
    <submittedName>
        <fullName evidence="2">Uncharacterized protein</fullName>
    </submittedName>
</protein>
<dbReference type="Proteomes" id="UP000500938">
    <property type="component" value="Chromosome"/>
</dbReference>
<keyword evidence="1" id="KW-0732">Signal</keyword>
<dbReference type="KEGG" id="ggr:HKW67_06540"/>
<accession>A0A6M4IM90</accession>
<reference evidence="2 3" key="1">
    <citation type="submission" date="2020-05" db="EMBL/GenBank/DDBJ databases">
        <title>Complete genome sequence of Gemmatimonas greenlandica TET16.</title>
        <authorList>
            <person name="Zeng Y."/>
        </authorList>
    </citation>
    <scope>NUCLEOTIDE SEQUENCE [LARGE SCALE GENOMIC DNA]</scope>
    <source>
        <strain evidence="2 3">TET16</strain>
    </source>
</reference>